<dbReference type="AlphaFoldDB" id="A0A183T0R8"/>
<dbReference type="Proteomes" id="UP000275846">
    <property type="component" value="Unassembled WGS sequence"/>
</dbReference>
<feature type="region of interest" description="Disordered" evidence="1">
    <location>
        <begin position="112"/>
        <end position="144"/>
    </location>
</feature>
<evidence type="ECO:0000313" key="4">
    <source>
        <dbReference type="WBParaSite" id="SSLN_0001044201-mRNA-1"/>
    </source>
</evidence>
<sequence length="144" mass="15310">MQWEQRINSYGNIDRLPVPRAPAAELATAHLPLPSISIPPPPPPQPGDNWFLAWNGLSAACLPLPPAVSQAMRAACLPHILLFRALSSPLSSGELSGWHVLPTAFPSCSTSPSLHRRHRTSRNHPVASRSCGGGGVTMSNASVD</sequence>
<gene>
    <name evidence="2" type="ORF">SSLN_LOCUS10066</name>
</gene>
<evidence type="ECO:0000313" key="2">
    <source>
        <dbReference type="EMBL" id="VDL96451.1"/>
    </source>
</evidence>
<dbReference type="EMBL" id="UYSU01035627">
    <property type="protein sequence ID" value="VDL96451.1"/>
    <property type="molecule type" value="Genomic_DNA"/>
</dbReference>
<name>A0A183T0R8_SCHSO</name>
<accession>A0A183T0R8</accession>
<reference evidence="2 3" key="2">
    <citation type="submission" date="2018-11" db="EMBL/GenBank/DDBJ databases">
        <authorList>
            <consortium name="Pathogen Informatics"/>
        </authorList>
    </citation>
    <scope>NUCLEOTIDE SEQUENCE [LARGE SCALE GENOMIC DNA]</scope>
    <source>
        <strain evidence="2 3">NST_G2</strain>
    </source>
</reference>
<protein>
    <submittedName>
        <fullName evidence="2 4">Uncharacterized protein</fullName>
    </submittedName>
</protein>
<organism evidence="4">
    <name type="scientific">Schistocephalus solidus</name>
    <name type="common">Tapeworm</name>
    <dbReference type="NCBI Taxonomy" id="70667"/>
    <lineage>
        <taxon>Eukaryota</taxon>
        <taxon>Metazoa</taxon>
        <taxon>Spiralia</taxon>
        <taxon>Lophotrochozoa</taxon>
        <taxon>Platyhelminthes</taxon>
        <taxon>Cestoda</taxon>
        <taxon>Eucestoda</taxon>
        <taxon>Diphyllobothriidea</taxon>
        <taxon>Diphyllobothriidae</taxon>
        <taxon>Schistocephalus</taxon>
    </lineage>
</organism>
<reference evidence="4" key="1">
    <citation type="submission" date="2016-06" db="UniProtKB">
        <authorList>
            <consortium name="WormBaseParasite"/>
        </authorList>
    </citation>
    <scope>IDENTIFICATION</scope>
</reference>
<dbReference type="WBParaSite" id="SSLN_0001044201-mRNA-1">
    <property type="protein sequence ID" value="SSLN_0001044201-mRNA-1"/>
    <property type="gene ID" value="SSLN_0001044201"/>
</dbReference>
<proteinExistence type="predicted"/>
<evidence type="ECO:0000256" key="1">
    <source>
        <dbReference type="SAM" id="MobiDB-lite"/>
    </source>
</evidence>
<evidence type="ECO:0000313" key="3">
    <source>
        <dbReference type="Proteomes" id="UP000275846"/>
    </source>
</evidence>
<keyword evidence="3" id="KW-1185">Reference proteome</keyword>